<dbReference type="InterPro" id="IPR000014">
    <property type="entry name" value="PAS"/>
</dbReference>
<dbReference type="PANTHER" id="PTHR44757:SF2">
    <property type="entry name" value="BIOFILM ARCHITECTURE MAINTENANCE PROTEIN MBAA"/>
    <property type="match status" value="1"/>
</dbReference>
<dbReference type="NCBIfam" id="TIGR00229">
    <property type="entry name" value="sensory_box"/>
    <property type="match status" value="1"/>
</dbReference>
<feature type="transmembrane region" description="Helical" evidence="1">
    <location>
        <begin position="114"/>
        <end position="131"/>
    </location>
</feature>
<protein>
    <recommendedName>
        <fullName evidence="7">Diguanylate cyclase</fullName>
    </recommendedName>
</protein>
<dbReference type="AlphaFoldDB" id="A0A919JYM6"/>
<organism evidence="5 6">
    <name type="scientific">Paractinoplanes rishiriensis</name>
    <dbReference type="NCBI Taxonomy" id="1050105"/>
    <lineage>
        <taxon>Bacteria</taxon>
        <taxon>Bacillati</taxon>
        <taxon>Actinomycetota</taxon>
        <taxon>Actinomycetes</taxon>
        <taxon>Micromonosporales</taxon>
        <taxon>Micromonosporaceae</taxon>
        <taxon>Paractinoplanes</taxon>
    </lineage>
</organism>
<dbReference type="Gene3D" id="3.30.70.270">
    <property type="match status" value="1"/>
</dbReference>
<feature type="domain" description="PAS" evidence="2">
    <location>
        <begin position="193"/>
        <end position="235"/>
    </location>
</feature>
<dbReference type="InterPro" id="IPR000160">
    <property type="entry name" value="GGDEF_dom"/>
</dbReference>
<reference evidence="5" key="1">
    <citation type="submission" date="2021-01" db="EMBL/GenBank/DDBJ databases">
        <title>Whole genome shotgun sequence of Actinoplanes rishiriensis NBRC 108556.</title>
        <authorList>
            <person name="Komaki H."/>
            <person name="Tamura T."/>
        </authorList>
    </citation>
    <scope>NUCLEOTIDE SEQUENCE</scope>
    <source>
        <strain evidence="5">NBRC 108556</strain>
    </source>
</reference>
<dbReference type="PROSITE" id="PS50112">
    <property type="entry name" value="PAS"/>
    <property type="match status" value="1"/>
</dbReference>
<keyword evidence="1" id="KW-1133">Transmembrane helix</keyword>
<dbReference type="RefSeq" id="WP_203781982.1">
    <property type="nucleotide sequence ID" value="NZ_BOMV01000034.1"/>
</dbReference>
<feature type="transmembrane region" description="Helical" evidence="1">
    <location>
        <begin position="32"/>
        <end position="52"/>
    </location>
</feature>
<feature type="domain" description="PAC" evidence="3">
    <location>
        <begin position="263"/>
        <end position="314"/>
    </location>
</feature>
<evidence type="ECO:0000259" key="3">
    <source>
        <dbReference type="PROSITE" id="PS50113"/>
    </source>
</evidence>
<dbReference type="InterPro" id="IPR029787">
    <property type="entry name" value="Nucleotide_cyclase"/>
</dbReference>
<dbReference type="PROSITE" id="PS50887">
    <property type="entry name" value="GGDEF"/>
    <property type="match status" value="1"/>
</dbReference>
<dbReference type="SUPFAM" id="SSF55785">
    <property type="entry name" value="PYP-like sensor domain (PAS domain)"/>
    <property type="match status" value="1"/>
</dbReference>
<evidence type="ECO:0000259" key="2">
    <source>
        <dbReference type="PROSITE" id="PS50112"/>
    </source>
</evidence>
<keyword evidence="6" id="KW-1185">Reference proteome</keyword>
<dbReference type="InterPro" id="IPR035965">
    <property type="entry name" value="PAS-like_dom_sf"/>
</dbReference>
<evidence type="ECO:0000313" key="5">
    <source>
        <dbReference type="EMBL" id="GIE95697.1"/>
    </source>
</evidence>
<comment type="caution">
    <text evidence="5">The sequence shown here is derived from an EMBL/GenBank/DDBJ whole genome shotgun (WGS) entry which is preliminary data.</text>
</comment>
<dbReference type="PANTHER" id="PTHR44757">
    <property type="entry name" value="DIGUANYLATE CYCLASE DGCP"/>
    <property type="match status" value="1"/>
</dbReference>
<dbReference type="SMART" id="SM00267">
    <property type="entry name" value="GGDEF"/>
    <property type="match status" value="1"/>
</dbReference>
<evidence type="ECO:0008006" key="7">
    <source>
        <dbReference type="Google" id="ProtNLM"/>
    </source>
</evidence>
<gene>
    <name evidence="5" type="ORF">Ari01nite_31620</name>
</gene>
<sequence>MSALSRRLSAAARLRPVEDDHDAEYWSRQIQVGGWVAVGITLFGCLRIAADWEPMLKWWAWPCFAAALLQAAITRLPWARLVRRPGVREALILWWILEIPVLLAFSRVDARGEALYLPGALLIIKTAAALYPPRWVIALGAVGLTGYAALQVGPNPPGLSFTIGMTLLLAAVVAFSARTAANRWHQDDLRRTAERRTDILLRNASDAILGVEADGTVRYTGPSVRGLLGYEPDRLDRLVHPDHVRLAGDWLRALIQAPDQAPSRCEMMLRRDDGSYLYVEAIGAAQSEDPELGAAVLSLRDVSANRELQDELTRRAFTDPLTGLANRAHFDERLTRTLDRVREGEAGAALLLIDLDGFKEINDSLGHAAGDEVLVATARRLERRLRPGDTLARLGGDEFVMLIEGLDDRGAAALAGALTEAGNEPLEAGGQRVRCGMSVGTATVRSGDRRTTGGGLMRDADMAMYRAKRHNRAGV</sequence>
<dbReference type="CDD" id="cd01949">
    <property type="entry name" value="GGDEF"/>
    <property type="match status" value="1"/>
</dbReference>
<feature type="transmembrane region" description="Helical" evidence="1">
    <location>
        <begin position="159"/>
        <end position="181"/>
    </location>
</feature>
<evidence type="ECO:0000259" key="4">
    <source>
        <dbReference type="PROSITE" id="PS50887"/>
    </source>
</evidence>
<evidence type="ECO:0000256" key="1">
    <source>
        <dbReference type="SAM" id="Phobius"/>
    </source>
</evidence>
<evidence type="ECO:0000313" key="6">
    <source>
        <dbReference type="Proteomes" id="UP000636960"/>
    </source>
</evidence>
<dbReference type="CDD" id="cd00130">
    <property type="entry name" value="PAS"/>
    <property type="match status" value="1"/>
</dbReference>
<feature type="transmembrane region" description="Helical" evidence="1">
    <location>
        <begin position="90"/>
        <end position="108"/>
    </location>
</feature>
<dbReference type="PROSITE" id="PS50113">
    <property type="entry name" value="PAC"/>
    <property type="match status" value="1"/>
</dbReference>
<dbReference type="SUPFAM" id="SSF55073">
    <property type="entry name" value="Nucleotide cyclase"/>
    <property type="match status" value="1"/>
</dbReference>
<dbReference type="NCBIfam" id="TIGR00254">
    <property type="entry name" value="GGDEF"/>
    <property type="match status" value="1"/>
</dbReference>
<feature type="domain" description="GGDEF" evidence="4">
    <location>
        <begin position="346"/>
        <end position="475"/>
    </location>
</feature>
<proteinExistence type="predicted"/>
<dbReference type="Proteomes" id="UP000636960">
    <property type="component" value="Unassembled WGS sequence"/>
</dbReference>
<dbReference type="Gene3D" id="3.30.450.20">
    <property type="entry name" value="PAS domain"/>
    <property type="match status" value="1"/>
</dbReference>
<dbReference type="InterPro" id="IPR043128">
    <property type="entry name" value="Rev_trsase/Diguanyl_cyclase"/>
</dbReference>
<dbReference type="InterPro" id="IPR000700">
    <property type="entry name" value="PAS-assoc_C"/>
</dbReference>
<dbReference type="InterPro" id="IPR052155">
    <property type="entry name" value="Biofilm_reg_signaling"/>
</dbReference>
<keyword evidence="1" id="KW-0812">Transmembrane</keyword>
<name>A0A919JYM6_9ACTN</name>
<accession>A0A919JYM6</accession>
<dbReference type="Pfam" id="PF00990">
    <property type="entry name" value="GGDEF"/>
    <property type="match status" value="1"/>
</dbReference>
<keyword evidence="1" id="KW-0472">Membrane</keyword>
<dbReference type="EMBL" id="BOMV01000034">
    <property type="protein sequence ID" value="GIE95697.1"/>
    <property type="molecule type" value="Genomic_DNA"/>
</dbReference>
<dbReference type="FunFam" id="3.30.70.270:FF:000001">
    <property type="entry name" value="Diguanylate cyclase domain protein"/>
    <property type="match status" value="1"/>
</dbReference>